<proteinExistence type="predicted"/>
<dbReference type="AlphaFoldDB" id="A0A178ZBH6"/>
<dbReference type="GeneID" id="30012045"/>
<reference evidence="3 4" key="1">
    <citation type="submission" date="2016-04" db="EMBL/GenBank/DDBJ databases">
        <title>Draft genome of Fonsecaea erecta CBS 125763.</title>
        <authorList>
            <person name="Weiss V.A."/>
            <person name="Vicente V.A."/>
            <person name="Raittz R.T."/>
            <person name="Moreno L.F."/>
            <person name="De Souza E.M."/>
            <person name="Pedrosa F.O."/>
            <person name="Steffens M.B."/>
            <person name="Faoro H."/>
            <person name="Tadra-Sfeir M.Z."/>
            <person name="Najafzadeh M.J."/>
            <person name="Felipe M.S."/>
            <person name="Teixeira M."/>
            <person name="Sun J."/>
            <person name="Xi L."/>
            <person name="Gomes R."/>
            <person name="De Azevedo C.M."/>
            <person name="Salgado C.G."/>
            <person name="Da Silva M.B."/>
            <person name="Nascimento M.F."/>
            <person name="Queiroz-Telles F."/>
            <person name="Attili D.S."/>
            <person name="Gorbushina A."/>
        </authorList>
    </citation>
    <scope>NUCLEOTIDE SEQUENCE [LARGE SCALE GENOMIC DNA]</scope>
    <source>
        <strain evidence="3 4">CBS 125763</strain>
    </source>
</reference>
<feature type="signal peptide" evidence="2">
    <location>
        <begin position="1"/>
        <end position="20"/>
    </location>
</feature>
<keyword evidence="4" id="KW-1185">Reference proteome</keyword>
<evidence type="ECO:0000313" key="4">
    <source>
        <dbReference type="Proteomes" id="UP000078343"/>
    </source>
</evidence>
<keyword evidence="1" id="KW-0812">Transmembrane</keyword>
<sequence>MAPALTYLLSILFFSGFSRAGHGHAKPLPLETTKAFQAASFFPENYSEKVTIKYAPVAVPPMNENDGMAQFFQRSTTLPCRDCVITWLQMGLEHDDGRIADANTGMWLHHGVMVNRNQSDAVCGDGSYGQRFAASGNERTALDFSAGGTVKAGYYIGQTDEVALAVDLMNMLHAKPQTDIVFTITYEYVRGCYAQDFHKITPYWMDVGGCGTSDVPAYRDSAFNYSSPTLKGSLQGMVTFIGGHLHDGGTHIDFIKNGKVVCSVNALYNQYQYLDKEKATKHISRIESCKVSEETGPQDEWSIIAYYDTRLHEPMEMMDGSLEPVMGIMLVYAVPGPSRDDMMGAPLLNIALTVASLTVALLLTAAWCFLQGRCGSGRTELSSTTTLSTEDRDLEQEAVVPLMKM</sequence>
<evidence type="ECO:0008006" key="5">
    <source>
        <dbReference type="Google" id="ProtNLM"/>
    </source>
</evidence>
<name>A0A178ZBH6_9EURO</name>
<gene>
    <name evidence="3" type="ORF">AYL99_07877</name>
</gene>
<comment type="caution">
    <text evidence="3">The sequence shown here is derived from an EMBL/GenBank/DDBJ whole genome shotgun (WGS) entry which is preliminary data.</text>
</comment>
<evidence type="ECO:0000256" key="1">
    <source>
        <dbReference type="SAM" id="Phobius"/>
    </source>
</evidence>
<organism evidence="3 4">
    <name type="scientific">Fonsecaea erecta</name>
    <dbReference type="NCBI Taxonomy" id="1367422"/>
    <lineage>
        <taxon>Eukaryota</taxon>
        <taxon>Fungi</taxon>
        <taxon>Dikarya</taxon>
        <taxon>Ascomycota</taxon>
        <taxon>Pezizomycotina</taxon>
        <taxon>Eurotiomycetes</taxon>
        <taxon>Chaetothyriomycetidae</taxon>
        <taxon>Chaetothyriales</taxon>
        <taxon>Herpotrichiellaceae</taxon>
        <taxon>Fonsecaea</taxon>
    </lineage>
</organism>
<keyword evidence="1" id="KW-1133">Transmembrane helix</keyword>
<evidence type="ECO:0000313" key="3">
    <source>
        <dbReference type="EMBL" id="OAP57140.1"/>
    </source>
</evidence>
<evidence type="ECO:0000256" key="2">
    <source>
        <dbReference type="SAM" id="SignalP"/>
    </source>
</evidence>
<feature type="transmembrane region" description="Helical" evidence="1">
    <location>
        <begin position="347"/>
        <end position="370"/>
    </location>
</feature>
<dbReference type="RefSeq" id="XP_018690507.1">
    <property type="nucleotide sequence ID" value="XM_018839386.1"/>
</dbReference>
<protein>
    <recommendedName>
        <fullName evidence="5">Peptidase C1A papain C-terminal domain-containing protein</fullName>
    </recommendedName>
</protein>
<keyword evidence="2" id="KW-0732">Signal</keyword>
<dbReference type="EMBL" id="LVYI01000007">
    <property type="protein sequence ID" value="OAP57140.1"/>
    <property type="molecule type" value="Genomic_DNA"/>
</dbReference>
<dbReference type="Proteomes" id="UP000078343">
    <property type="component" value="Unassembled WGS sequence"/>
</dbReference>
<keyword evidence="1" id="KW-0472">Membrane</keyword>
<dbReference type="OrthoDB" id="4142625at2759"/>
<accession>A0A178ZBH6</accession>
<feature type="chain" id="PRO_5008098408" description="Peptidase C1A papain C-terminal domain-containing protein" evidence="2">
    <location>
        <begin position="21"/>
        <end position="405"/>
    </location>
</feature>